<evidence type="ECO:0000313" key="1">
    <source>
        <dbReference type="EMBL" id="KOM29437.1"/>
    </source>
</evidence>
<protein>
    <submittedName>
        <fullName evidence="1">Uncharacterized protein</fullName>
    </submittedName>
</protein>
<reference evidence="2" key="1">
    <citation type="journal article" date="2015" name="Proc. Natl. Acad. Sci. U.S.A.">
        <title>Genome sequencing of adzuki bean (Vigna angularis) provides insight into high starch and low fat accumulation and domestication.</title>
        <authorList>
            <person name="Yang K."/>
            <person name="Tian Z."/>
            <person name="Chen C."/>
            <person name="Luo L."/>
            <person name="Zhao B."/>
            <person name="Wang Z."/>
            <person name="Yu L."/>
            <person name="Li Y."/>
            <person name="Sun Y."/>
            <person name="Li W."/>
            <person name="Chen Y."/>
            <person name="Li Y."/>
            <person name="Zhang Y."/>
            <person name="Ai D."/>
            <person name="Zhao J."/>
            <person name="Shang C."/>
            <person name="Ma Y."/>
            <person name="Wu B."/>
            <person name="Wang M."/>
            <person name="Gao L."/>
            <person name="Sun D."/>
            <person name="Zhang P."/>
            <person name="Guo F."/>
            <person name="Wang W."/>
            <person name="Li Y."/>
            <person name="Wang J."/>
            <person name="Varshney R.K."/>
            <person name="Wang J."/>
            <person name="Ling H.Q."/>
            <person name="Wan P."/>
        </authorList>
    </citation>
    <scope>NUCLEOTIDE SEQUENCE</scope>
    <source>
        <strain evidence="2">cv. Jingnong 6</strain>
    </source>
</reference>
<dbReference type="EMBL" id="KQ258492">
    <property type="protein sequence ID" value="KOM29437.1"/>
    <property type="molecule type" value="Genomic_DNA"/>
</dbReference>
<dbReference type="Proteomes" id="UP000053144">
    <property type="component" value="Unassembled WGS sequence"/>
</dbReference>
<dbReference type="Gramene" id="KOM29437">
    <property type="protein sequence ID" value="KOM29437"/>
    <property type="gene ID" value="LR48_Vigan683s000500"/>
</dbReference>
<organism evidence="1 2">
    <name type="scientific">Phaseolus angularis</name>
    <name type="common">Azuki bean</name>
    <name type="synonym">Vigna angularis</name>
    <dbReference type="NCBI Taxonomy" id="3914"/>
    <lineage>
        <taxon>Eukaryota</taxon>
        <taxon>Viridiplantae</taxon>
        <taxon>Streptophyta</taxon>
        <taxon>Embryophyta</taxon>
        <taxon>Tracheophyta</taxon>
        <taxon>Spermatophyta</taxon>
        <taxon>Magnoliopsida</taxon>
        <taxon>eudicotyledons</taxon>
        <taxon>Gunneridae</taxon>
        <taxon>Pentapetalae</taxon>
        <taxon>rosids</taxon>
        <taxon>fabids</taxon>
        <taxon>Fabales</taxon>
        <taxon>Fabaceae</taxon>
        <taxon>Papilionoideae</taxon>
        <taxon>50 kb inversion clade</taxon>
        <taxon>NPAAA clade</taxon>
        <taxon>indigoferoid/millettioid clade</taxon>
        <taxon>Phaseoleae</taxon>
        <taxon>Vigna</taxon>
    </lineage>
</organism>
<sequence length="162" mass="18775">MQQKEVLQLQTHDALLAQNKILTQQLETLTKTLAQLPKELKTAAQAVSPLGERYLVLPSLLLETIRSYLPIVQQVCDITFWTVNGWFFRDELPVRSTPTPVADHTTFIPQSDFEKYVVDQFRKKCERDERVEDTLFRWEKKGNKNGIGFETEDSNDESTDED</sequence>
<accession>A0A0L9TG49</accession>
<gene>
    <name evidence="1" type="ORF">LR48_Vigan683s000500</name>
</gene>
<evidence type="ECO:0000313" key="2">
    <source>
        <dbReference type="Proteomes" id="UP000053144"/>
    </source>
</evidence>
<name>A0A0L9TG49_PHAAN</name>
<proteinExistence type="predicted"/>
<dbReference type="AlphaFoldDB" id="A0A0L9TG49"/>